<dbReference type="PANTHER" id="PTHR43180">
    <property type="entry name" value="3-OXOACYL-(ACYL-CARRIER-PROTEIN) REDUCTASE (AFU_ORTHOLOGUE AFUA_6G11210)"/>
    <property type="match status" value="1"/>
</dbReference>
<dbReference type="AlphaFoldDB" id="A0A841HJ23"/>
<evidence type="ECO:0000256" key="1">
    <source>
        <dbReference type="ARBA" id="ARBA00006484"/>
    </source>
</evidence>
<keyword evidence="5" id="KW-0753">Steroid metabolism</keyword>
<keyword evidence="3" id="KW-0520">NAD</keyword>
<dbReference type="PRINTS" id="PR00080">
    <property type="entry name" value="SDRFAMILY"/>
</dbReference>
<dbReference type="InterPro" id="IPR036291">
    <property type="entry name" value="NAD(P)-bd_dom_sf"/>
</dbReference>
<dbReference type="PANTHER" id="PTHR43180:SF28">
    <property type="entry name" value="NAD(P)-BINDING ROSSMANN-FOLD SUPERFAMILY PROTEIN"/>
    <property type="match status" value="1"/>
</dbReference>
<gene>
    <name evidence="7" type="ORF">HNQ60_002089</name>
</gene>
<proteinExistence type="inferred from homology"/>
<dbReference type="InterPro" id="IPR020904">
    <property type="entry name" value="Sc_DH/Rdtase_CS"/>
</dbReference>
<dbReference type="Proteomes" id="UP000588068">
    <property type="component" value="Unassembled WGS sequence"/>
</dbReference>
<organism evidence="7 8">
    <name type="scientific">Povalibacter uvarum</name>
    <dbReference type="NCBI Taxonomy" id="732238"/>
    <lineage>
        <taxon>Bacteria</taxon>
        <taxon>Pseudomonadati</taxon>
        <taxon>Pseudomonadota</taxon>
        <taxon>Gammaproteobacteria</taxon>
        <taxon>Steroidobacterales</taxon>
        <taxon>Steroidobacteraceae</taxon>
        <taxon>Povalibacter</taxon>
    </lineage>
</organism>
<evidence type="ECO:0000259" key="6">
    <source>
        <dbReference type="SMART" id="SM00822"/>
    </source>
</evidence>
<dbReference type="NCBIfam" id="NF005559">
    <property type="entry name" value="PRK07231.1"/>
    <property type="match status" value="1"/>
</dbReference>
<dbReference type="RefSeq" id="WP_184331340.1">
    <property type="nucleotide sequence ID" value="NZ_JACHHZ010000002.1"/>
</dbReference>
<comment type="similarity">
    <text evidence="1">Belongs to the short-chain dehydrogenases/reductases (SDR) family.</text>
</comment>
<keyword evidence="2" id="KW-0560">Oxidoreductase</keyword>
<dbReference type="PRINTS" id="PR00081">
    <property type="entry name" value="GDHRDH"/>
</dbReference>
<evidence type="ECO:0000256" key="3">
    <source>
        <dbReference type="ARBA" id="ARBA00023027"/>
    </source>
</evidence>
<feature type="domain" description="Ketoreductase" evidence="6">
    <location>
        <begin position="8"/>
        <end position="184"/>
    </location>
</feature>
<keyword evidence="8" id="KW-1185">Reference proteome</keyword>
<sequence length="271" mass="28481">MAGRLDGKVAIVTGATSGIGEATARRFAEEGATLILAGRTVDKGEALAKELGGRALFQRADILREADIAALVNTASERFGRLDILFNNAGAPTPGTFDDVTEAQFTYAMQLLVGSVVFGIKHAARLMKPQKSGSIINNASIAGHRYGQGQMLYSAAKAAVAHLTRIAGVDLGQYGIRVNAISPGAIATPIFWGGSARANTLSDEENQRKLAKLEHNLAHATPLPRSGHALDIANAALFLASDEGSYVNSHDLVVDGGRISQFHERPVGQQG</sequence>
<dbReference type="GO" id="GO:0008202">
    <property type="term" value="P:steroid metabolic process"/>
    <property type="evidence" value="ECO:0007669"/>
    <property type="project" value="UniProtKB-KW"/>
</dbReference>
<evidence type="ECO:0000256" key="4">
    <source>
        <dbReference type="ARBA" id="ARBA00023098"/>
    </source>
</evidence>
<evidence type="ECO:0000256" key="2">
    <source>
        <dbReference type="ARBA" id="ARBA00023002"/>
    </source>
</evidence>
<protein>
    <submittedName>
        <fullName evidence="7">NAD(P)-dependent dehydrogenase (Short-subunit alcohol dehydrogenase family)</fullName>
    </submittedName>
</protein>
<dbReference type="SUPFAM" id="SSF51735">
    <property type="entry name" value="NAD(P)-binding Rossmann-fold domains"/>
    <property type="match status" value="1"/>
</dbReference>
<name>A0A841HJ23_9GAMM</name>
<evidence type="ECO:0000313" key="7">
    <source>
        <dbReference type="EMBL" id="MBB6093211.1"/>
    </source>
</evidence>
<evidence type="ECO:0000313" key="8">
    <source>
        <dbReference type="Proteomes" id="UP000588068"/>
    </source>
</evidence>
<dbReference type="FunFam" id="3.40.50.720:FF:000084">
    <property type="entry name" value="Short-chain dehydrogenase reductase"/>
    <property type="match status" value="1"/>
</dbReference>
<dbReference type="SMART" id="SM00822">
    <property type="entry name" value="PKS_KR"/>
    <property type="match status" value="1"/>
</dbReference>
<dbReference type="GO" id="GO:0016491">
    <property type="term" value="F:oxidoreductase activity"/>
    <property type="evidence" value="ECO:0007669"/>
    <property type="project" value="UniProtKB-KW"/>
</dbReference>
<accession>A0A841HJ23</accession>
<dbReference type="InterPro" id="IPR002347">
    <property type="entry name" value="SDR_fam"/>
</dbReference>
<dbReference type="EMBL" id="JACHHZ010000002">
    <property type="protein sequence ID" value="MBB6093211.1"/>
    <property type="molecule type" value="Genomic_DNA"/>
</dbReference>
<comment type="caution">
    <text evidence="7">The sequence shown here is derived from an EMBL/GenBank/DDBJ whole genome shotgun (WGS) entry which is preliminary data.</text>
</comment>
<evidence type="ECO:0000256" key="5">
    <source>
        <dbReference type="ARBA" id="ARBA00023221"/>
    </source>
</evidence>
<keyword evidence="4" id="KW-0443">Lipid metabolism</keyword>
<dbReference type="Pfam" id="PF13561">
    <property type="entry name" value="adh_short_C2"/>
    <property type="match status" value="1"/>
</dbReference>
<dbReference type="PROSITE" id="PS00061">
    <property type="entry name" value="ADH_SHORT"/>
    <property type="match status" value="1"/>
</dbReference>
<dbReference type="InterPro" id="IPR057326">
    <property type="entry name" value="KR_dom"/>
</dbReference>
<reference evidence="7 8" key="1">
    <citation type="submission" date="2020-08" db="EMBL/GenBank/DDBJ databases">
        <title>Genomic Encyclopedia of Type Strains, Phase IV (KMG-IV): sequencing the most valuable type-strain genomes for metagenomic binning, comparative biology and taxonomic classification.</title>
        <authorList>
            <person name="Goeker M."/>
        </authorList>
    </citation>
    <scope>NUCLEOTIDE SEQUENCE [LARGE SCALE GENOMIC DNA]</scope>
    <source>
        <strain evidence="7 8">DSM 26723</strain>
    </source>
</reference>
<dbReference type="Gene3D" id="3.40.50.720">
    <property type="entry name" value="NAD(P)-binding Rossmann-like Domain"/>
    <property type="match status" value="1"/>
</dbReference>